<comment type="caution">
    <text evidence="2">The sequence shown here is derived from an EMBL/GenBank/DDBJ whole genome shotgun (WGS) entry which is preliminary data.</text>
</comment>
<dbReference type="InterPro" id="IPR007138">
    <property type="entry name" value="ABM_dom"/>
</dbReference>
<gene>
    <name evidence="2" type="ORF">PPNSA23_44500</name>
</gene>
<keyword evidence="2" id="KW-0503">Monooxygenase</keyword>
<evidence type="ECO:0000259" key="1">
    <source>
        <dbReference type="PROSITE" id="PS51725"/>
    </source>
</evidence>
<keyword evidence="2" id="KW-0560">Oxidoreductase</keyword>
<reference evidence="2 3" key="1">
    <citation type="submission" date="2024-10" db="EMBL/GenBank/DDBJ databases">
        <title>Isolation, draft genome sequencing and identification of Phyllobacterium sp. NSA23, isolated from leaf soil.</title>
        <authorList>
            <person name="Akita H."/>
        </authorList>
    </citation>
    <scope>NUCLEOTIDE SEQUENCE [LARGE SCALE GENOMIC DNA]</scope>
    <source>
        <strain evidence="2 3">NSA23</strain>
    </source>
</reference>
<organism evidence="2 3">
    <name type="scientific">Phyllobacterium phragmitis</name>
    <dbReference type="NCBI Taxonomy" id="2670329"/>
    <lineage>
        <taxon>Bacteria</taxon>
        <taxon>Pseudomonadati</taxon>
        <taxon>Pseudomonadota</taxon>
        <taxon>Alphaproteobacteria</taxon>
        <taxon>Hyphomicrobiales</taxon>
        <taxon>Phyllobacteriaceae</taxon>
        <taxon>Phyllobacterium</taxon>
    </lineage>
</organism>
<accession>A0ABQ0H6I6</accession>
<feature type="domain" description="ABM" evidence="1">
    <location>
        <begin position="1"/>
        <end position="92"/>
    </location>
</feature>
<keyword evidence="3" id="KW-1185">Reference proteome</keyword>
<dbReference type="EMBL" id="BAAFZP010000002">
    <property type="protein sequence ID" value="GAB1584507.1"/>
    <property type="molecule type" value="Genomic_DNA"/>
</dbReference>
<dbReference type="PROSITE" id="PS51725">
    <property type="entry name" value="ABM"/>
    <property type="match status" value="1"/>
</dbReference>
<protein>
    <submittedName>
        <fullName evidence="2">Antibiotic biosynthesis monooxygenase</fullName>
    </submittedName>
</protein>
<dbReference type="InterPro" id="IPR011008">
    <property type="entry name" value="Dimeric_a/b-barrel"/>
</dbReference>
<evidence type="ECO:0000313" key="2">
    <source>
        <dbReference type="EMBL" id="GAB1584507.1"/>
    </source>
</evidence>
<dbReference type="GO" id="GO:0004497">
    <property type="term" value="F:monooxygenase activity"/>
    <property type="evidence" value="ECO:0007669"/>
    <property type="project" value="UniProtKB-KW"/>
</dbReference>
<proteinExistence type="predicted"/>
<dbReference type="Pfam" id="PF03992">
    <property type="entry name" value="ABM"/>
    <property type="match status" value="1"/>
</dbReference>
<sequence length="105" mass="11824">MINVFTVDPPNQQRLVDLLARATNEFVRRAPGFVSATLHRSIDGSKVTMHAQWRSIEDYETMRADPEPLPLFKEALTFARFDPGMYEVVRTFSPPEGSAEGPSLT</sequence>
<name>A0ABQ0H6I6_9HYPH</name>
<dbReference type="SUPFAM" id="SSF54909">
    <property type="entry name" value="Dimeric alpha+beta barrel"/>
    <property type="match status" value="1"/>
</dbReference>
<dbReference type="Gene3D" id="3.30.70.100">
    <property type="match status" value="1"/>
</dbReference>
<dbReference type="Proteomes" id="UP001628091">
    <property type="component" value="Unassembled WGS sequence"/>
</dbReference>
<evidence type="ECO:0000313" key="3">
    <source>
        <dbReference type="Proteomes" id="UP001628091"/>
    </source>
</evidence>